<dbReference type="EMBL" id="JALNTZ010000002">
    <property type="protein sequence ID" value="KAJ3660555.1"/>
    <property type="molecule type" value="Genomic_DNA"/>
</dbReference>
<evidence type="ECO:0000313" key="2">
    <source>
        <dbReference type="Proteomes" id="UP001168821"/>
    </source>
</evidence>
<dbReference type="Proteomes" id="UP001168821">
    <property type="component" value="Unassembled WGS sequence"/>
</dbReference>
<evidence type="ECO:0000313" key="1">
    <source>
        <dbReference type="EMBL" id="KAJ3660555.1"/>
    </source>
</evidence>
<protein>
    <submittedName>
        <fullName evidence="1">Uncharacterized protein</fullName>
    </submittedName>
</protein>
<dbReference type="AlphaFoldDB" id="A0AA38IP42"/>
<proteinExistence type="predicted"/>
<reference evidence="1" key="1">
    <citation type="journal article" date="2023" name="G3 (Bethesda)">
        <title>Whole genome assemblies of Zophobas morio and Tenebrio molitor.</title>
        <authorList>
            <person name="Kaur S."/>
            <person name="Stinson S.A."/>
            <person name="diCenzo G.C."/>
        </authorList>
    </citation>
    <scope>NUCLEOTIDE SEQUENCE</scope>
    <source>
        <strain evidence="1">QUZm001</strain>
    </source>
</reference>
<gene>
    <name evidence="1" type="ORF">Zmor_004997</name>
</gene>
<sequence>MGQPLLVVIPIFSKPYRPEFTDLEYADVDYKYGPINYKAASIYAAMKRNKNNNRMEEVNKANDDLL</sequence>
<keyword evidence="2" id="KW-1185">Reference proteome</keyword>
<comment type="caution">
    <text evidence="1">The sequence shown here is derived from an EMBL/GenBank/DDBJ whole genome shotgun (WGS) entry which is preliminary data.</text>
</comment>
<organism evidence="1 2">
    <name type="scientific">Zophobas morio</name>
    <dbReference type="NCBI Taxonomy" id="2755281"/>
    <lineage>
        <taxon>Eukaryota</taxon>
        <taxon>Metazoa</taxon>
        <taxon>Ecdysozoa</taxon>
        <taxon>Arthropoda</taxon>
        <taxon>Hexapoda</taxon>
        <taxon>Insecta</taxon>
        <taxon>Pterygota</taxon>
        <taxon>Neoptera</taxon>
        <taxon>Endopterygota</taxon>
        <taxon>Coleoptera</taxon>
        <taxon>Polyphaga</taxon>
        <taxon>Cucujiformia</taxon>
        <taxon>Tenebrionidae</taxon>
        <taxon>Zophobas</taxon>
    </lineage>
</organism>
<accession>A0AA38IP42</accession>
<name>A0AA38IP42_9CUCU</name>